<accession>A0A1E3Q1P6</accession>
<evidence type="ECO:0000313" key="2">
    <source>
        <dbReference type="Proteomes" id="UP000094385"/>
    </source>
</evidence>
<protein>
    <submittedName>
        <fullName evidence="1">Uncharacterized protein</fullName>
    </submittedName>
</protein>
<sequence length="106" mass="12590">MQAVRQKYAIRPKGTSQAYAPIQQRFTISEWCDERRFVDGQLATEQKLIAFLQNELIGKGCCNREWPYIFNRLKLHVAAIADFWKQQVDFGVKEHPKPRTTMRRQY</sequence>
<dbReference type="AlphaFoldDB" id="A0A1E3Q1P6"/>
<dbReference type="Proteomes" id="UP000094385">
    <property type="component" value="Unassembled WGS sequence"/>
</dbReference>
<organism evidence="1 2">
    <name type="scientific">Lipomyces starkeyi NRRL Y-11557</name>
    <dbReference type="NCBI Taxonomy" id="675824"/>
    <lineage>
        <taxon>Eukaryota</taxon>
        <taxon>Fungi</taxon>
        <taxon>Dikarya</taxon>
        <taxon>Ascomycota</taxon>
        <taxon>Saccharomycotina</taxon>
        <taxon>Lipomycetes</taxon>
        <taxon>Lipomycetales</taxon>
        <taxon>Lipomycetaceae</taxon>
        <taxon>Lipomyces</taxon>
    </lineage>
</organism>
<reference evidence="1 2" key="1">
    <citation type="journal article" date="2016" name="Proc. Natl. Acad. Sci. U.S.A.">
        <title>Comparative genomics of biotechnologically important yeasts.</title>
        <authorList>
            <person name="Riley R."/>
            <person name="Haridas S."/>
            <person name="Wolfe K.H."/>
            <person name="Lopes M.R."/>
            <person name="Hittinger C.T."/>
            <person name="Goeker M."/>
            <person name="Salamov A.A."/>
            <person name="Wisecaver J.H."/>
            <person name="Long T.M."/>
            <person name="Calvey C.H."/>
            <person name="Aerts A.L."/>
            <person name="Barry K.W."/>
            <person name="Choi C."/>
            <person name="Clum A."/>
            <person name="Coughlan A.Y."/>
            <person name="Deshpande S."/>
            <person name="Douglass A.P."/>
            <person name="Hanson S.J."/>
            <person name="Klenk H.-P."/>
            <person name="LaButti K.M."/>
            <person name="Lapidus A."/>
            <person name="Lindquist E.A."/>
            <person name="Lipzen A.M."/>
            <person name="Meier-Kolthoff J.P."/>
            <person name="Ohm R.A."/>
            <person name="Otillar R.P."/>
            <person name="Pangilinan J.L."/>
            <person name="Peng Y."/>
            <person name="Rokas A."/>
            <person name="Rosa C.A."/>
            <person name="Scheuner C."/>
            <person name="Sibirny A.A."/>
            <person name="Slot J.C."/>
            <person name="Stielow J.B."/>
            <person name="Sun H."/>
            <person name="Kurtzman C.P."/>
            <person name="Blackwell M."/>
            <person name="Grigoriev I.V."/>
            <person name="Jeffries T.W."/>
        </authorList>
    </citation>
    <scope>NUCLEOTIDE SEQUENCE [LARGE SCALE GENOMIC DNA]</scope>
    <source>
        <strain evidence="1 2">NRRL Y-11557</strain>
    </source>
</reference>
<keyword evidence="2" id="KW-1185">Reference proteome</keyword>
<dbReference type="OrthoDB" id="428577at2759"/>
<evidence type="ECO:0000313" key="1">
    <source>
        <dbReference type="EMBL" id="ODQ71478.1"/>
    </source>
</evidence>
<proteinExistence type="predicted"/>
<dbReference type="EMBL" id="KV454297">
    <property type="protein sequence ID" value="ODQ71478.1"/>
    <property type="molecule type" value="Genomic_DNA"/>
</dbReference>
<gene>
    <name evidence="1" type="ORF">LIPSTDRAFT_4716</name>
</gene>
<name>A0A1E3Q1P6_LIPST</name>
<dbReference type="STRING" id="675824.A0A1E3Q1P6"/>